<evidence type="ECO:0000313" key="8">
    <source>
        <dbReference type="Proteomes" id="UP000095552"/>
    </source>
</evidence>
<keyword evidence="4" id="KW-0479">Metal-binding</keyword>
<dbReference type="Proteomes" id="UP000095552">
    <property type="component" value="Unassembled WGS sequence"/>
</dbReference>
<keyword evidence="8" id="KW-1185">Reference proteome</keyword>
<dbReference type="PROSITE" id="PS51257">
    <property type="entry name" value="PROKAR_LIPOPROTEIN"/>
    <property type="match status" value="1"/>
</dbReference>
<dbReference type="PANTHER" id="PTHR42953:SF1">
    <property type="entry name" value="METAL-BINDING PROTEIN HI_0362-RELATED"/>
    <property type="match status" value="1"/>
</dbReference>
<dbReference type="SUPFAM" id="SSF53807">
    <property type="entry name" value="Helical backbone' metal receptor"/>
    <property type="match status" value="1"/>
</dbReference>
<dbReference type="InterPro" id="IPR006127">
    <property type="entry name" value="ZnuA-like"/>
</dbReference>
<dbReference type="Gene3D" id="3.40.50.1980">
    <property type="entry name" value="Nitrogenase molybdenum iron protein domain"/>
    <property type="match status" value="2"/>
</dbReference>
<dbReference type="PRINTS" id="PR00691">
    <property type="entry name" value="ADHESINB"/>
</dbReference>
<organism evidence="7 8">
    <name type="scientific">Roseivirga misakiensis</name>
    <dbReference type="NCBI Taxonomy" id="1563681"/>
    <lineage>
        <taxon>Bacteria</taxon>
        <taxon>Pseudomonadati</taxon>
        <taxon>Bacteroidota</taxon>
        <taxon>Cytophagia</taxon>
        <taxon>Cytophagales</taxon>
        <taxon>Roseivirgaceae</taxon>
        <taxon>Roseivirga</taxon>
    </lineage>
</organism>
<evidence type="ECO:0000256" key="2">
    <source>
        <dbReference type="ARBA" id="ARBA00011028"/>
    </source>
</evidence>
<protein>
    <submittedName>
        <fullName evidence="7">Manganese transporter</fullName>
    </submittedName>
</protein>
<evidence type="ECO:0000256" key="6">
    <source>
        <dbReference type="RuleBase" id="RU003512"/>
    </source>
</evidence>
<dbReference type="GO" id="GO:0030001">
    <property type="term" value="P:metal ion transport"/>
    <property type="evidence" value="ECO:0007669"/>
    <property type="project" value="InterPro"/>
</dbReference>
<dbReference type="GO" id="GO:0007155">
    <property type="term" value="P:cell adhesion"/>
    <property type="evidence" value="ECO:0007669"/>
    <property type="project" value="InterPro"/>
</dbReference>
<name>A0A1E5SZ59_9BACT</name>
<evidence type="ECO:0000256" key="4">
    <source>
        <dbReference type="ARBA" id="ARBA00022723"/>
    </source>
</evidence>
<gene>
    <name evidence="7" type="ORF">BFP71_13140</name>
</gene>
<reference evidence="7 8" key="1">
    <citation type="submission" date="2016-08" db="EMBL/GenBank/DDBJ databases">
        <title>Draft genome of Fabibacter sp. strain SK-8.</title>
        <authorList>
            <person name="Wong S.-K."/>
            <person name="Hamasaki K."/>
            <person name="Yoshizawa S."/>
        </authorList>
    </citation>
    <scope>NUCLEOTIDE SEQUENCE [LARGE SCALE GENOMIC DNA]</scope>
    <source>
        <strain evidence="7 8">SK-8</strain>
    </source>
</reference>
<evidence type="ECO:0000256" key="1">
    <source>
        <dbReference type="ARBA" id="ARBA00004196"/>
    </source>
</evidence>
<dbReference type="OrthoDB" id="9793396at2"/>
<keyword evidence="5" id="KW-0732">Signal</keyword>
<comment type="caution">
    <text evidence="7">The sequence shown here is derived from an EMBL/GenBank/DDBJ whole genome shotgun (WGS) entry which is preliminary data.</text>
</comment>
<dbReference type="GO" id="GO:0046872">
    <property type="term" value="F:metal ion binding"/>
    <property type="evidence" value="ECO:0007669"/>
    <property type="project" value="UniProtKB-KW"/>
</dbReference>
<dbReference type="EMBL" id="MDGQ01000005">
    <property type="protein sequence ID" value="OEK04418.1"/>
    <property type="molecule type" value="Genomic_DNA"/>
</dbReference>
<evidence type="ECO:0000256" key="3">
    <source>
        <dbReference type="ARBA" id="ARBA00022448"/>
    </source>
</evidence>
<sequence length="305" mass="33472">MKNALILFICSIFLLSCGKDSQTTNGTGKLAVVATTGMIADIVRNVGKDSVTVTALMGPGVDPHLYKATQGDLGRLRKADVIFYNGLHLEGKMGEVFEKLERIKTVVPIARAIEKSNLIDNPVFEGSYDPHIWFDVSLWLSTIKEVTSTLSSADPESKSYYEKNAQAYEETLAALHQWVITEVQKIPEDKRLMVTAHDAFSYFGRAYNIEVRGLQGISTLSEFGLKDRVDLVNFIVERKVKAVFVETSVSEKNINAIVEGCRQKGHEVMIGGNLFSDAMGAEGTPGGDYIGMVKTNVTTIVNALK</sequence>
<accession>A0A1E5SZ59</accession>
<keyword evidence="3 6" id="KW-0813">Transport</keyword>
<evidence type="ECO:0000313" key="7">
    <source>
        <dbReference type="EMBL" id="OEK04418.1"/>
    </source>
</evidence>
<comment type="subcellular location">
    <subcellularLocation>
        <location evidence="1">Cell envelope</location>
    </subcellularLocation>
</comment>
<dbReference type="RefSeq" id="WP_069835923.1">
    <property type="nucleotide sequence ID" value="NZ_MDGQ01000005.1"/>
</dbReference>
<dbReference type="PRINTS" id="PR00690">
    <property type="entry name" value="ADHESNFAMILY"/>
</dbReference>
<dbReference type="Pfam" id="PF01297">
    <property type="entry name" value="ZnuA"/>
    <property type="match status" value="1"/>
</dbReference>
<dbReference type="InterPro" id="IPR050492">
    <property type="entry name" value="Bact_metal-bind_prot9"/>
</dbReference>
<dbReference type="InterPro" id="IPR006128">
    <property type="entry name" value="Lipoprotein_PsaA-like"/>
</dbReference>
<comment type="similarity">
    <text evidence="2 6">Belongs to the bacterial solute-binding protein 9 family.</text>
</comment>
<evidence type="ECO:0000256" key="5">
    <source>
        <dbReference type="ARBA" id="ARBA00022729"/>
    </source>
</evidence>
<proteinExistence type="inferred from homology"/>
<dbReference type="STRING" id="1563681.BFP71_13140"/>
<dbReference type="AlphaFoldDB" id="A0A1E5SZ59"/>
<dbReference type="PANTHER" id="PTHR42953">
    <property type="entry name" value="HIGH-AFFINITY ZINC UPTAKE SYSTEM PROTEIN ZNUA-RELATED"/>
    <property type="match status" value="1"/>
</dbReference>
<dbReference type="InterPro" id="IPR006129">
    <property type="entry name" value="AdhesinB"/>
</dbReference>
<dbReference type="GO" id="GO:0030313">
    <property type="term" value="C:cell envelope"/>
    <property type="evidence" value="ECO:0007669"/>
    <property type="project" value="UniProtKB-SubCell"/>
</dbReference>